<dbReference type="InParanoid" id="A0A165EN21"/>
<dbReference type="EMBL" id="KV423999">
    <property type="protein sequence ID" value="KZT55190.1"/>
    <property type="molecule type" value="Genomic_DNA"/>
</dbReference>
<evidence type="ECO:0000256" key="1">
    <source>
        <dbReference type="SAM" id="SignalP"/>
    </source>
</evidence>
<evidence type="ECO:0000259" key="2">
    <source>
        <dbReference type="Pfam" id="PF13538"/>
    </source>
</evidence>
<dbReference type="Gene3D" id="3.40.50.300">
    <property type="entry name" value="P-loop containing nucleotide triphosphate hydrolases"/>
    <property type="match status" value="1"/>
</dbReference>
<evidence type="ECO:0000313" key="4">
    <source>
        <dbReference type="Proteomes" id="UP000076842"/>
    </source>
</evidence>
<feature type="signal peptide" evidence="1">
    <location>
        <begin position="1"/>
        <end position="16"/>
    </location>
</feature>
<dbReference type="InterPro" id="IPR027785">
    <property type="entry name" value="UvrD-like_helicase_C"/>
</dbReference>
<dbReference type="InterPro" id="IPR027417">
    <property type="entry name" value="P-loop_NTPase"/>
</dbReference>
<reference evidence="3 4" key="1">
    <citation type="journal article" date="2016" name="Mol. Biol. Evol.">
        <title>Comparative Genomics of Early-Diverging Mushroom-Forming Fungi Provides Insights into the Origins of Lignocellulose Decay Capabilities.</title>
        <authorList>
            <person name="Nagy L.G."/>
            <person name="Riley R."/>
            <person name="Tritt A."/>
            <person name="Adam C."/>
            <person name="Daum C."/>
            <person name="Floudas D."/>
            <person name="Sun H."/>
            <person name="Yadav J.S."/>
            <person name="Pangilinan J."/>
            <person name="Larsson K.H."/>
            <person name="Matsuura K."/>
            <person name="Barry K."/>
            <person name="Labutti K."/>
            <person name="Kuo R."/>
            <person name="Ohm R.A."/>
            <person name="Bhattacharya S.S."/>
            <person name="Shirouzu T."/>
            <person name="Yoshinaga Y."/>
            <person name="Martin F.M."/>
            <person name="Grigoriev I.V."/>
            <person name="Hibbett D.S."/>
        </authorList>
    </citation>
    <scope>NUCLEOTIDE SEQUENCE [LARGE SCALE GENOMIC DNA]</scope>
    <source>
        <strain evidence="3 4">HHB12733</strain>
    </source>
</reference>
<dbReference type="OrthoDB" id="432234at2759"/>
<dbReference type="PANTHER" id="PTHR47642:SF5">
    <property type="entry name" value="ATP-DEPENDENT DNA HELICASE"/>
    <property type="match status" value="1"/>
</dbReference>
<feature type="chain" id="PRO_5007857311" description="UvrD-like helicase C-terminal domain-containing protein" evidence="1">
    <location>
        <begin position="17"/>
        <end position="54"/>
    </location>
</feature>
<gene>
    <name evidence="3" type="ORF">CALCODRAFT_422550</name>
</gene>
<dbReference type="CDD" id="cd18809">
    <property type="entry name" value="SF1_C_RecD"/>
    <property type="match status" value="1"/>
</dbReference>
<organism evidence="3 4">
    <name type="scientific">Calocera cornea HHB12733</name>
    <dbReference type="NCBI Taxonomy" id="1353952"/>
    <lineage>
        <taxon>Eukaryota</taxon>
        <taxon>Fungi</taxon>
        <taxon>Dikarya</taxon>
        <taxon>Basidiomycota</taxon>
        <taxon>Agaricomycotina</taxon>
        <taxon>Dacrymycetes</taxon>
        <taxon>Dacrymycetales</taxon>
        <taxon>Dacrymycetaceae</taxon>
        <taxon>Calocera</taxon>
    </lineage>
</organism>
<dbReference type="Pfam" id="PF13538">
    <property type="entry name" value="UvrD_C_2"/>
    <property type="match status" value="1"/>
</dbReference>
<dbReference type="AlphaFoldDB" id="A0A165EN21"/>
<keyword evidence="1" id="KW-0732">Signal</keyword>
<dbReference type="STRING" id="1353952.A0A165EN21"/>
<sequence length="54" mass="5915">LPLILAWALTVHKAQGQTLQRVKIDVSTSFDYGHLYVAISRAVCAEGVQLVGYN</sequence>
<dbReference type="InterPro" id="IPR051055">
    <property type="entry name" value="PIF1_helicase"/>
</dbReference>
<proteinExistence type="predicted"/>
<feature type="domain" description="UvrD-like helicase C-terminal" evidence="2">
    <location>
        <begin position="5"/>
        <end position="42"/>
    </location>
</feature>
<dbReference type="Proteomes" id="UP000076842">
    <property type="component" value="Unassembled WGS sequence"/>
</dbReference>
<keyword evidence="4" id="KW-1185">Reference proteome</keyword>
<feature type="non-terminal residue" evidence="3">
    <location>
        <position position="1"/>
    </location>
</feature>
<dbReference type="SUPFAM" id="SSF52540">
    <property type="entry name" value="P-loop containing nucleoside triphosphate hydrolases"/>
    <property type="match status" value="1"/>
</dbReference>
<evidence type="ECO:0000313" key="3">
    <source>
        <dbReference type="EMBL" id="KZT55190.1"/>
    </source>
</evidence>
<feature type="non-terminal residue" evidence="3">
    <location>
        <position position="54"/>
    </location>
</feature>
<accession>A0A165EN21</accession>
<name>A0A165EN21_9BASI</name>
<dbReference type="PANTHER" id="PTHR47642">
    <property type="entry name" value="ATP-DEPENDENT DNA HELICASE"/>
    <property type="match status" value="1"/>
</dbReference>
<protein>
    <recommendedName>
        <fullName evidence="2">UvrD-like helicase C-terminal domain-containing protein</fullName>
    </recommendedName>
</protein>